<keyword evidence="2" id="KW-1185">Reference proteome</keyword>
<proteinExistence type="predicted"/>
<comment type="caution">
    <text evidence="1">The sequence shown here is derived from an EMBL/GenBank/DDBJ whole genome shotgun (WGS) entry which is preliminary data.</text>
</comment>
<evidence type="ECO:0000313" key="2">
    <source>
        <dbReference type="Proteomes" id="UP001165083"/>
    </source>
</evidence>
<dbReference type="SUPFAM" id="SSF48452">
    <property type="entry name" value="TPR-like"/>
    <property type="match status" value="1"/>
</dbReference>
<dbReference type="Proteomes" id="UP001165083">
    <property type="component" value="Unassembled WGS sequence"/>
</dbReference>
<evidence type="ECO:0000313" key="1">
    <source>
        <dbReference type="EMBL" id="GMF32508.1"/>
    </source>
</evidence>
<sequence>MVAQLHGKLCQEIGQYDEALSYYEKAMEMVKDVQTMSIRTTLAVVVQDCMAICYYFTGREDEMEKMFKCAFRDYEKGQGHFALATPIKKDMELLNELDEKFVNVLLRYTLFLVSKSRSEDASTMRQRVLRVV</sequence>
<organism evidence="1 2">
    <name type="scientific">Phytophthora lilii</name>
    <dbReference type="NCBI Taxonomy" id="2077276"/>
    <lineage>
        <taxon>Eukaryota</taxon>
        <taxon>Sar</taxon>
        <taxon>Stramenopiles</taxon>
        <taxon>Oomycota</taxon>
        <taxon>Peronosporomycetes</taxon>
        <taxon>Peronosporales</taxon>
        <taxon>Peronosporaceae</taxon>
        <taxon>Phytophthora</taxon>
    </lineage>
</organism>
<name>A0A9W7CIX2_9STRA</name>
<dbReference type="InterPro" id="IPR011990">
    <property type="entry name" value="TPR-like_helical_dom_sf"/>
</dbReference>
<dbReference type="AlphaFoldDB" id="A0A9W7CIX2"/>
<protein>
    <submittedName>
        <fullName evidence="1">Unnamed protein product</fullName>
    </submittedName>
</protein>
<dbReference type="Gene3D" id="1.25.40.10">
    <property type="entry name" value="Tetratricopeptide repeat domain"/>
    <property type="match status" value="1"/>
</dbReference>
<gene>
    <name evidence="1" type="ORF">Plil01_001389500</name>
</gene>
<accession>A0A9W7CIX2</accession>
<reference evidence="1" key="1">
    <citation type="submission" date="2023-04" db="EMBL/GenBank/DDBJ databases">
        <title>Phytophthora lilii NBRC 32176.</title>
        <authorList>
            <person name="Ichikawa N."/>
            <person name="Sato H."/>
            <person name="Tonouchi N."/>
        </authorList>
    </citation>
    <scope>NUCLEOTIDE SEQUENCE</scope>
    <source>
        <strain evidence="1">NBRC 32176</strain>
    </source>
</reference>
<dbReference type="EMBL" id="BSXW01000992">
    <property type="protein sequence ID" value="GMF32508.1"/>
    <property type="molecule type" value="Genomic_DNA"/>
</dbReference>